<dbReference type="EMBL" id="JAUUTP010000004">
    <property type="protein sequence ID" value="MDP1418058.1"/>
    <property type="molecule type" value="Genomic_DNA"/>
</dbReference>
<proteinExistence type="predicted"/>
<gene>
    <name evidence="1" type="ORF">Q8G35_06505</name>
</gene>
<organism evidence="1 2">
    <name type="scientific">Peribacillus simplex</name>
    <dbReference type="NCBI Taxonomy" id="1478"/>
    <lineage>
        <taxon>Bacteria</taxon>
        <taxon>Bacillati</taxon>
        <taxon>Bacillota</taxon>
        <taxon>Bacilli</taxon>
        <taxon>Bacillales</taxon>
        <taxon>Bacillaceae</taxon>
        <taxon>Peribacillus</taxon>
    </lineage>
</organism>
<dbReference type="RefSeq" id="WP_305159468.1">
    <property type="nucleotide sequence ID" value="NZ_JAUUTP010000004.1"/>
</dbReference>
<evidence type="ECO:0000313" key="2">
    <source>
        <dbReference type="Proteomes" id="UP001178277"/>
    </source>
</evidence>
<accession>A0AA90NZG8</accession>
<protein>
    <submittedName>
        <fullName evidence="1">Uncharacterized protein</fullName>
    </submittedName>
</protein>
<sequence length="64" mass="7112">MPRVFFEKTFQLISEIRSLSADCPPSRIKASVCGVSSSQLFGRSVGKFLQSNEDSIHKKVNHEG</sequence>
<reference evidence="1" key="1">
    <citation type="submission" date="2023-07" db="EMBL/GenBank/DDBJ databases">
        <title>Murine gut Bacillus species.</title>
        <authorList>
            <person name="Gutman E."/>
            <person name="Hashuel R."/>
            <person name="Litvak Y."/>
        </authorList>
    </citation>
    <scope>NUCLEOTIDE SEQUENCE</scope>
    <source>
        <strain evidence="1">RU283</strain>
    </source>
</reference>
<comment type="caution">
    <text evidence="1">The sequence shown here is derived from an EMBL/GenBank/DDBJ whole genome shotgun (WGS) entry which is preliminary data.</text>
</comment>
<dbReference type="Proteomes" id="UP001178277">
    <property type="component" value="Unassembled WGS sequence"/>
</dbReference>
<dbReference type="AlphaFoldDB" id="A0AA90NZG8"/>
<evidence type="ECO:0000313" key="1">
    <source>
        <dbReference type="EMBL" id="MDP1418058.1"/>
    </source>
</evidence>
<name>A0AA90NZG8_9BACI</name>